<dbReference type="AlphaFoldDB" id="A0A516V4G9"/>
<gene>
    <name evidence="2" type="ORF">FNZ56_05900</name>
</gene>
<name>A0A516V4G9_9GAMM</name>
<feature type="compositionally biased region" description="Polar residues" evidence="1">
    <location>
        <begin position="52"/>
        <end position="61"/>
    </location>
</feature>
<feature type="compositionally biased region" description="Basic and acidic residues" evidence="1">
    <location>
        <begin position="15"/>
        <end position="44"/>
    </location>
</feature>
<evidence type="ECO:0000313" key="3">
    <source>
        <dbReference type="Proteomes" id="UP000315891"/>
    </source>
</evidence>
<evidence type="ECO:0000313" key="2">
    <source>
        <dbReference type="EMBL" id="QDQ73432.1"/>
    </source>
</evidence>
<keyword evidence="3" id="KW-1185">Reference proteome</keyword>
<accession>A0A516V4G9</accession>
<organism evidence="2 3">
    <name type="scientific">Pseudoluteimonas lycopersici</name>
    <dbReference type="NCBI Taxonomy" id="1324796"/>
    <lineage>
        <taxon>Bacteria</taxon>
        <taxon>Pseudomonadati</taxon>
        <taxon>Pseudomonadota</taxon>
        <taxon>Gammaproteobacteria</taxon>
        <taxon>Lysobacterales</taxon>
        <taxon>Lysobacteraceae</taxon>
        <taxon>Pseudoluteimonas</taxon>
    </lineage>
</organism>
<reference evidence="2 3" key="1">
    <citation type="submission" date="2019-07" db="EMBL/GenBank/DDBJ databases">
        <title>Lysobacter weifangensis sp. nov., isolated from bensulfuron-methyl contaminated farmland soil.</title>
        <authorList>
            <person name="Zhao H."/>
        </authorList>
    </citation>
    <scope>NUCLEOTIDE SEQUENCE [LARGE SCALE GENOMIC DNA]</scope>
    <source>
        <strain evidence="2 3">CC-Bw-6</strain>
    </source>
</reference>
<dbReference type="Proteomes" id="UP000315891">
    <property type="component" value="Chromosome"/>
</dbReference>
<evidence type="ECO:0000256" key="1">
    <source>
        <dbReference type="SAM" id="MobiDB-lite"/>
    </source>
</evidence>
<protein>
    <submittedName>
        <fullName evidence="2">Uncharacterized protein</fullName>
    </submittedName>
</protein>
<dbReference type="EMBL" id="CP041742">
    <property type="protein sequence ID" value="QDQ73432.1"/>
    <property type="molecule type" value="Genomic_DNA"/>
</dbReference>
<dbReference type="RefSeq" id="WP_143878944.1">
    <property type="nucleotide sequence ID" value="NZ_BAABLZ010000001.1"/>
</dbReference>
<proteinExistence type="predicted"/>
<sequence length="61" mass="7508">MLHFEDRTGLPYQGPDRRKGRDRRTSSDRRHEIRFELDKDDRRSGRDRRRNQGSWDNAHSR</sequence>
<feature type="region of interest" description="Disordered" evidence="1">
    <location>
        <begin position="1"/>
        <end position="61"/>
    </location>
</feature>